<feature type="compositionally biased region" description="Polar residues" evidence="1">
    <location>
        <begin position="215"/>
        <end position="229"/>
    </location>
</feature>
<proteinExistence type="predicted"/>
<keyword evidence="3" id="KW-1185">Reference proteome</keyword>
<feature type="region of interest" description="Disordered" evidence="1">
    <location>
        <begin position="269"/>
        <end position="295"/>
    </location>
</feature>
<sequence>MDEDTATRFVSSLVKSIQALCNGYIDFSSSIEVVGHIHLNIDRNKKLDYVLTEEVSKSVSEGATVFASHSYHSHPPPSASSKTSGDASNQNRRKSQVSRDNDPLSITSLPPEVPNTSRSHSSSRVEENSDSSGSANYSQDFTPVKSENNRTSCQVQESLDRRRKGVPLSHTHRTQSPAAKRPRNHDTSSAVQNPGFDVIEIKEEPDDEPSVYFGDNSSSNMGAGQDIQTPDFSNVVMESLDRVGQIEGTQLVAGGDSGQQHQPFPVMLHTNPGMPSSSSQGPGPSLNPQSTASTSGVLGVGEQLLHRGWNSFESSSFPQHCVGQQRQPSQLPLPHPRLFSSWGSQCLGSSSAWTREQRRLQKQSYRARLSEDKKLQVNQKERERYARKKALKYGSRNLGQDFSFIGNY</sequence>
<organism evidence="2 3">
    <name type="scientific">Littorina saxatilis</name>
    <dbReference type="NCBI Taxonomy" id="31220"/>
    <lineage>
        <taxon>Eukaryota</taxon>
        <taxon>Metazoa</taxon>
        <taxon>Spiralia</taxon>
        <taxon>Lophotrochozoa</taxon>
        <taxon>Mollusca</taxon>
        <taxon>Gastropoda</taxon>
        <taxon>Caenogastropoda</taxon>
        <taxon>Littorinimorpha</taxon>
        <taxon>Littorinoidea</taxon>
        <taxon>Littorinidae</taxon>
        <taxon>Littorina</taxon>
    </lineage>
</organism>
<feature type="compositionally biased region" description="Low complexity" evidence="1">
    <location>
        <begin position="271"/>
        <end position="290"/>
    </location>
</feature>
<dbReference type="EMBL" id="JBAMIC010000003">
    <property type="protein sequence ID" value="KAK7109566.1"/>
    <property type="molecule type" value="Genomic_DNA"/>
</dbReference>
<reference evidence="2 3" key="1">
    <citation type="submission" date="2024-02" db="EMBL/GenBank/DDBJ databases">
        <title>Chromosome-scale genome assembly of the rough periwinkle Littorina saxatilis.</title>
        <authorList>
            <person name="De Jode A."/>
            <person name="Faria R."/>
            <person name="Formenti G."/>
            <person name="Sims Y."/>
            <person name="Smith T.P."/>
            <person name="Tracey A."/>
            <person name="Wood J.M.D."/>
            <person name="Zagrodzka Z.B."/>
            <person name="Johannesson K."/>
            <person name="Butlin R.K."/>
            <person name="Leder E.H."/>
        </authorList>
    </citation>
    <scope>NUCLEOTIDE SEQUENCE [LARGE SCALE GENOMIC DNA]</scope>
    <source>
        <strain evidence="2">Snail1</strain>
        <tissue evidence="2">Muscle</tissue>
    </source>
</reference>
<dbReference type="AlphaFoldDB" id="A0AAN9BQX8"/>
<name>A0AAN9BQX8_9CAEN</name>
<feature type="region of interest" description="Disordered" evidence="1">
    <location>
        <begin position="68"/>
        <end position="229"/>
    </location>
</feature>
<gene>
    <name evidence="2" type="ORF">V1264_013589</name>
</gene>
<feature type="compositionally biased region" description="Polar residues" evidence="1">
    <location>
        <begin position="135"/>
        <end position="157"/>
    </location>
</feature>
<dbReference type="Proteomes" id="UP001374579">
    <property type="component" value="Unassembled WGS sequence"/>
</dbReference>
<comment type="caution">
    <text evidence="2">The sequence shown here is derived from an EMBL/GenBank/DDBJ whole genome shotgun (WGS) entry which is preliminary data.</text>
</comment>
<evidence type="ECO:0000313" key="3">
    <source>
        <dbReference type="Proteomes" id="UP001374579"/>
    </source>
</evidence>
<protein>
    <submittedName>
        <fullName evidence="2">Uncharacterized protein</fullName>
    </submittedName>
</protein>
<evidence type="ECO:0000313" key="2">
    <source>
        <dbReference type="EMBL" id="KAK7109566.1"/>
    </source>
</evidence>
<accession>A0AAN9BQX8</accession>
<feature type="compositionally biased region" description="Basic residues" evidence="1">
    <location>
        <begin position="161"/>
        <end position="173"/>
    </location>
</feature>
<evidence type="ECO:0000256" key="1">
    <source>
        <dbReference type="SAM" id="MobiDB-lite"/>
    </source>
</evidence>